<comment type="subcellular location">
    <subcellularLocation>
        <location evidence="2">Cytoplasm</location>
    </subcellularLocation>
</comment>
<comment type="subunit">
    <text evidence="2">Monomer. Binds 30S ribosomal subunits, but not 50S ribosomal subunits or 70S ribosomes.</text>
</comment>
<protein>
    <recommendedName>
        <fullName evidence="2">Ribosome-binding factor A</fullName>
    </recommendedName>
</protein>
<reference evidence="3 4" key="2">
    <citation type="submission" date="2024-09" db="EMBL/GenBank/DDBJ databases">
        <title>Draft genome sequence of Candidatus Magnetaquicoccaceae bacterium FCR-1.</title>
        <authorList>
            <person name="Shimoshige H."/>
            <person name="Shimamura S."/>
            <person name="Taoka A."/>
            <person name="Kobayashi H."/>
            <person name="Maekawa T."/>
        </authorList>
    </citation>
    <scope>NUCLEOTIDE SEQUENCE [LARGE SCALE GENOMIC DNA]</scope>
    <source>
        <strain evidence="3 4">FCR-1</strain>
    </source>
</reference>
<dbReference type="PANTHER" id="PTHR33515">
    <property type="entry name" value="RIBOSOME-BINDING FACTOR A, CHLOROPLASTIC-RELATED"/>
    <property type="match status" value="1"/>
</dbReference>
<accession>A0ABQ0C4Y9</accession>
<dbReference type="SUPFAM" id="SSF89919">
    <property type="entry name" value="Ribosome-binding factor A, RbfA"/>
    <property type="match status" value="1"/>
</dbReference>
<dbReference type="InterPro" id="IPR015946">
    <property type="entry name" value="KH_dom-like_a/b"/>
</dbReference>
<comment type="function">
    <text evidence="2">One of several proteins that assist in the late maturation steps of the functional core of the 30S ribosomal subunit. Associates with free 30S ribosomal subunits (but not with 30S subunits that are part of 70S ribosomes or polysomes). Required for efficient processing of 16S rRNA. May interact with the 5'-terminal helix region of 16S rRNA.</text>
</comment>
<keyword evidence="2" id="KW-0963">Cytoplasm</keyword>
<dbReference type="EMBL" id="BAAFGK010000001">
    <property type="protein sequence ID" value="GAB0055775.1"/>
    <property type="molecule type" value="Genomic_DNA"/>
</dbReference>
<evidence type="ECO:0000256" key="2">
    <source>
        <dbReference type="HAMAP-Rule" id="MF_00003"/>
    </source>
</evidence>
<dbReference type="InterPro" id="IPR023799">
    <property type="entry name" value="RbfA_dom_sf"/>
</dbReference>
<sequence length="127" mass="14130">MSVRVDRVRGQIRKELAAMLQRGEVHDPGLALSMISITDVELSRDLHYAVVYFTVMGQEVGEVMSALQRASGFMRARVAKALGLRLAPELRFQPDQSLNRADAMERLLKSIHIPEEKPGEGDTQAEA</sequence>
<organism evidence="3 4">
    <name type="scientific">Candidatus Magnetaquiglobus chichijimensis</name>
    <dbReference type="NCBI Taxonomy" id="3141448"/>
    <lineage>
        <taxon>Bacteria</taxon>
        <taxon>Pseudomonadati</taxon>
        <taxon>Pseudomonadota</taxon>
        <taxon>Magnetococcia</taxon>
        <taxon>Magnetococcales</taxon>
        <taxon>Candidatus Magnetaquicoccaceae</taxon>
        <taxon>Candidatus Magnetaquiglobus</taxon>
    </lineage>
</organism>
<dbReference type="Proteomes" id="UP001628193">
    <property type="component" value="Unassembled WGS sequence"/>
</dbReference>
<dbReference type="RefSeq" id="WP_420903487.1">
    <property type="nucleotide sequence ID" value="NZ_BAAFGK010000001.1"/>
</dbReference>
<keyword evidence="4" id="KW-1185">Reference proteome</keyword>
<reference evidence="3 4" key="1">
    <citation type="submission" date="2024-05" db="EMBL/GenBank/DDBJ databases">
        <authorList>
            <consortium name="Candidatus Magnetaquicoccaceae bacterium FCR-1 genome sequencing consortium"/>
            <person name="Shimoshige H."/>
            <person name="Shimamura S."/>
            <person name="Taoka A."/>
            <person name="Kobayashi H."/>
            <person name="Maekawa T."/>
        </authorList>
    </citation>
    <scope>NUCLEOTIDE SEQUENCE [LARGE SCALE GENOMIC DNA]</scope>
    <source>
        <strain evidence="3 4">FCR-1</strain>
    </source>
</reference>
<dbReference type="NCBIfam" id="TIGR00082">
    <property type="entry name" value="rbfA"/>
    <property type="match status" value="1"/>
</dbReference>
<dbReference type="Gene3D" id="3.30.300.20">
    <property type="match status" value="1"/>
</dbReference>
<comment type="caution">
    <text evidence="3">The sequence shown here is derived from an EMBL/GenBank/DDBJ whole genome shotgun (WGS) entry which is preliminary data.</text>
</comment>
<proteinExistence type="inferred from homology"/>
<evidence type="ECO:0000313" key="4">
    <source>
        <dbReference type="Proteomes" id="UP001628193"/>
    </source>
</evidence>
<keyword evidence="1 2" id="KW-0690">Ribosome biogenesis</keyword>
<comment type="similarity">
    <text evidence="2">Belongs to the RbfA family.</text>
</comment>
<evidence type="ECO:0000256" key="1">
    <source>
        <dbReference type="ARBA" id="ARBA00022517"/>
    </source>
</evidence>
<evidence type="ECO:0000313" key="3">
    <source>
        <dbReference type="EMBL" id="GAB0055775.1"/>
    </source>
</evidence>
<dbReference type="PROSITE" id="PS01319">
    <property type="entry name" value="RBFA"/>
    <property type="match status" value="1"/>
</dbReference>
<dbReference type="Pfam" id="PF02033">
    <property type="entry name" value="RBFA"/>
    <property type="match status" value="1"/>
</dbReference>
<dbReference type="InterPro" id="IPR000238">
    <property type="entry name" value="RbfA"/>
</dbReference>
<dbReference type="InterPro" id="IPR020053">
    <property type="entry name" value="Ribosome-bd_factorA_CS"/>
</dbReference>
<gene>
    <name evidence="2 3" type="primary">rbfA</name>
    <name evidence="3" type="ORF">SIID45300_00071</name>
</gene>
<name>A0ABQ0C4Y9_9PROT</name>
<dbReference type="PANTHER" id="PTHR33515:SF1">
    <property type="entry name" value="RIBOSOME-BINDING FACTOR A, CHLOROPLASTIC-RELATED"/>
    <property type="match status" value="1"/>
</dbReference>
<dbReference type="HAMAP" id="MF_00003">
    <property type="entry name" value="RbfA"/>
    <property type="match status" value="1"/>
</dbReference>